<evidence type="ECO:0000313" key="3">
    <source>
        <dbReference type="Proteomes" id="UP000253918"/>
    </source>
</evidence>
<organism evidence="2 3">
    <name type="scientific">Sphingomonas aracearum</name>
    <dbReference type="NCBI Taxonomy" id="2283317"/>
    <lineage>
        <taxon>Bacteria</taxon>
        <taxon>Pseudomonadati</taxon>
        <taxon>Pseudomonadota</taxon>
        <taxon>Alphaproteobacteria</taxon>
        <taxon>Sphingomonadales</taxon>
        <taxon>Sphingomonadaceae</taxon>
        <taxon>Sphingomonas</taxon>
    </lineage>
</organism>
<dbReference type="AlphaFoldDB" id="A0A369VXY6"/>
<proteinExistence type="predicted"/>
<name>A0A369VXY6_9SPHN</name>
<comment type="caution">
    <text evidence="2">The sequence shown here is derived from an EMBL/GenBank/DDBJ whole genome shotgun (WGS) entry which is preliminary data.</text>
</comment>
<dbReference type="Proteomes" id="UP000253918">
    <property type="component" value="Unassembled WGS sequence"/>
</dbReference>
<reference evidence="2 3" key="1">
    <citation type="submission" date="2018-07" db="EMBL/GenBank/DDBJ databases">
        <title>a novel species of Sphingomonas isolated from the rhizosphere soil of Araceae plant.</title>
        <authorList>
            <person name="Zhiyong W."/>
            <person name="Qinglan Z."/>
            <person name="Zhiwei F."/>
            <person name="Ding X."/>
            <person name="Gejiao W."/>
            <person name="Shixue Z."/>
        </authorList>
    </citation>
    <scope>NUCLEOTIDE SEQUENCE [LARGE SCALE GENOMIC DNA]</scope>
    <source>
        <strain evidence="2 3">WZY 27</strain>
    </source>
</reference>
<evidence type="ECO:0000256" key="1">
    <source>
        <dbReference type="SAM" id="SignalP"/>
    </source>
</evidence>
<dbReference type="EMBL" id="QQNB01000001">
    <property type="protein sequence ID" value="RDE06477.1"/>
    <property type="molecule type" value="Genomic_DNA"/>
</dbReference>
<keyword evidence="3" id="KW-1185">Reference proteome</keyword>
<feature type="signal peptide" evidence="1">
    <location>
        <begin position="1"/>
        <end position="17"/>
    </location>
</feature>
<dbReference type="OrthoDB" id="427567at2"/>
<accession>A0A369VXY6</accession>
<keyword evidence="1" id="KW-0732">Signal</keyword>
<gene>
    <name evidence="2" type="ORF">DVW87_01820</name>
</gene>
<dbReference type="RefSeq" id="WP_114686061.1">
    <property type="nucleotide sequence ID" value="NZ_QQNB01000001.1"/>
</dbReference>
<evidence type="ECO:0000313" key="2">
    <source>
        <dbReference type="EMBL" id="RDE06477.1"/>
    </source>
</evidence>
<feature type="chain" id="PRO_5017074995" evidence="1">
    <location>
        <begin position="18"/>
        <end position="127"/>
    </location>
</feature>
<protein>
    <submittedName>
        <fullName evidence="2">Uncharacterized protein</fullName>
    </submittedName>
</protein>
<sequence>MRAAVLTMLPLLLTAGAQPPAAARLKPGLCAFTQVKTVGQRLEDGGGRPVPNSGSVAVLANGIVTISYDQVQAVLSSKPGDRAMVCLVRLPRHCPPGDDRGRIYTVTNLRTEQSWTLPDSQHMCGGA</sequence>